<evidence type="ECO:0000313" key="2">
    <source>
        <dbReference type="EMBL" id="CAH1412609.1"/>
    </source>
</evidence>
<comment type="caution">
    <text evidence="2">The sequence shown here is derived from an EMBL/GenBank/DDBJ whole genome shotgun (WGS) entry which is preliminary data.</text>
</comment>
<feature type="transmembrane region" description="Helical" evidence="1">
    <location>
        <begin position="53"/>
        <end position="73"/>
    </location>
</feature>
<keyword evidence="3" id="KW-1185">Reference proteome</keyword>
<reference evidence="2 3" key="1">
    <citation type="submission" date="2022-01" db="EMBL/GenBank/DDBJ databases">
        <authorList>
            <person name="Xiong W."/>
            <person name="Schranz E."/>
        </authorList>
    </citation>
    <scope>NUCLEOTIDE SEQUENCE [LARGE SCALE GENOMIC DNA]</scope>
</reference>
<proteinExistence type="predicted"/>
<accession>A0AAU9LLU0</accession>
<keyword evidence="1" id="KW-1133">Transmembrane helix</keyword>
<protein>
    <submittedName>
        <fullName evidence="2">Uncharacterized protein</fullName>
    </submittedName>
</protein>
<gene>
    <name evidence="2" type="ORF">LVIROSA_LOCUS615</name>
</gene>
<keyword evidence="1" id="KW-0472">Membrane</keyword>
<keyword evidence="1" id="KW-0812">Transmembrane</keyword>
<dbReference type="InterPro" id="IPR023298">
    <property type="entry name" value="ATPase_P-typ_TM_dom_sf"/>
</dbReference>
<name>A0AAU9LLU0_9ASTR</name>
<evidence type="ECO:0000313" key="3">
    <source>
        <dbReference type="Proteomes" id="UP001157418"/>
    </source>
</evidence>
<dbReference type="AlphaFoldDB" id="A0AAU9LLU0"/>
<dbReference type="EMBL" id="CAKMRJ010000001">
    <property type="protein sequence ID" value="CAH1412609.1"/>
    <property type="molecule type" value="Genomic_DNA"/>
</dbReference>
<dbReference type="Gene3D" id="1.20.1110.10">
    <property type="entry name" value="Calcium-transporting ATPase, transmembrane domain"/>
    <property type="match status" value="1"/>
</dbReference>
<feature type="transmembrane region" description="Helical" evidence="1">
    <location>
        <begin position="79"/>
        <end position="102"/>
    </location>
</feature>
<sequence length="131" mass="14655">MIILARLWLQLEKADPFTTIESLYPMAHLRTALGFKPPDKYIMKKAPRRSDDILISPWILFRYLILPISSILASNLVKVTAVVGLWGWTTVTLSIASLLMVIRCSSKDPGYVNMSGGIKNNVDAEVCFLSD</sequence>
<evidence type="ECO:0000256" key="1">
    <source>
        <dbReference type="SAM" id="Phobius"/>
    </source>
</evidence>
<dbReference type="Proteomes" id="UP001157418">
    <property type="component" value="Unassembled WGS sequence"/>
</dbReference>
<dbReference type="SUPFAM" id="SSF81665">
    <property type="entry name" value="Calcium ATPase, transmembrane domain M"/>
    <property type="match status" value="1"/>
</dbReference>
<organism evidence="2 3">
    <name type="scientific">Lactuca virosa</name>
    <dbReference type="NCBI Taxonomy" id="75947"/>
    <lineage>
        <taxon>Eukaryota</taxon>
        <taxon>Viridiplantae</taxon>
        <taxon>Streptophyta</taxon>
        <taxon>Embryophyta</taxon>
        <taxon>Tracheophyta</taxon>
        <taxon>Spermatophyta</taxon>
        <taxon>Magnoliopsida</taxon>
        <taxon>eudicotyledons</taxon>
        <taxon>Gunneridae</taxon>
        <taxon>Pentapetalae</taxon>
        <taxon>asterids</taxon>
        <taxon>campanulids</taxon>
        <taxon>Asterales</taxon>
        <taxon>Asteraceae</taxon>
        <taxon>Cichorioideae</taxon>
        <taxon>Cichorieae</taxon>
        <taxon>Lactucinae</taxon>
        <taxon>Lactuca</taxon>
    </lineage>
</organism>